<accession>A0AAU7TKJ7</accession>
<reference evidence="1" key="1">
    <citation type="submission" date="2024-06" db="EMBL/GenBank/DDBJ databases">
        <title>Kribbella sp. strain HUAS MG21 genome sequences.</title>
        <authorList>
            <person name="Mo P."/>
        </authorList>
    </citation>
    <scope>NUCLEOTIDE SEQUENCE</scope>
    <source>
        <strain evidence="1">HUAS MG21</strain>
    </source>
</reference>
<dbReference type="RefSeq" id="WP_350280018.1">
    <property type="nucleotide sequence ID" value="NZ_CP158165.1"/>
</dbReference>
<sequence length="195" mass="21697">MGTQLTVDEVSDALIEARRGLSTLPKEPLPRLTSTGVGLLHCRACRALLADSHSSATSATLATKPHYECLNCGDVFAWVVRVDRELQQLTTQLLSEPRVVERWRRGRAAELDARIEHGLRIRDWCQVPANRRRLQRRRRLGFLGGDSVAELLYHLALGLYPLVTERASLSGRVSSGPGSLAELTRVYDSCRDLAL</sequence>
<protein>
    <submittedName>
        <fullName evidence="1">Uncharacterized protein</fullName>
    </submittedName>
</protein>
<name>A0AAU7TKJ7_9ACTN</name>
<proteinExistence type="predicted"/>
<evidence type="ECO:0000313" key="1">
    <source>
        <dbReference type="EMBL" id="XBV27228.1"/>
    </source>
</evidence>
<dbReference type="AlphaFoldDB" id="A0AAU7TKJ7"/>
<gene>
    <name evidence="1" type="ORF">ABN611_12555</name>
</gene>
<organism evidence="1">
    <name type="scientific">Kribbella sp. HUAS MG21</name>
    <dbReference type="NCBI Taxonomy" id="3160966"/>
    <lineage>
        <taxon>Bacteria</taxon>
        <taxon>Bacillati</taxon>
        <taxon>Actinomycetota</taxon>
        <taxon>Actinomycetes</taxon>
        <taxon>Propionibacteriales</taxon>
        <taxon>Kribbellaceae</taxon>
        <taxon>Kribbella</taxon>
    </lineage>
</organism>
<dbReference type="EMBL" id="CP158165">
    <property type="protein sequence ID" value="XBV27228.1"/>
    <property type="molecule type" value="Genomic_DNA"/>
</dbReference>